<dbReference type="SMART" id="SM00342">
    <property type="entry name" value="HTH_ARAC"/>
    <property type="match status" value="1"/>
</dbReference>
<evidence type="ECO:0000256" key="2">
    <source>
        <dbReference type="ARBA" id="ARBA00023125"/>
    </source>
</evidence>
<dbReference type="InterPro" id="IPR050204">
    <property type="entry name" value="AraC_XylS_family_regulators"/>
</dbReference>
<dbReference type="Gene3D" id="1.10.10.60">
    <property type="entry name" value="Homeodomain-like"/>
    <property type="match status" value="1"/>
</dbReference>
<sequence length="314" mass="34164">MTLIIRQSTAAIEPRRAFDCWRSTALTRVSVFPVEDVRPFEARRLLAATPSGTLFHIESGPLVVERHVQDIRRDDSDDVSLSLVLSGRGHHEQGNRGGVVETGGLGIVTLDRPFVSGAIENYEEMRLTVPRSTFLTHIGNPGEMAGRTFTGSGLSELLAGYLRTFAASIECMSDAEAAHAFEGALHLVRGVTNLETSNAHPDLSKSAVRSLALAYIQRRLQDPSLDPSLMSAALRISRSRIYLAFADDGGVAAAIRDARLDLVLRCLASQAWDGESIASIARASGFRDGGVFSRAFRRRYGLSARAFRHLSRTG</sequence>
<dbReference type="GO" id="GO:0003700">
    <property type="term" value="F:DNA-binding transcription factor activity"/>
    <property type="evidence" value="ECO:0007669"/>
    <property type="project" value="InterPro"/>
</dbReference>
<evidence type="ECO:0000313" key="6">
    <source>
        <dbReference type="Proteomes" id="UP000004382"/>
    </source>
</evidence>
<proteinExistence type="predicted"/>
<feature type="domain" description="HTH araC/xylS-type" evidence="4">
    <location>
        <begin position="210"/>
        <end position="310"/>
    </location>
</feature>
<keyword evidence="1" id="KW-0805">Transcription regulation</keyword>
<dbReference type="GO" id="GO:0043565">
    <property type="term" value="F:sequence-specific DNA binding"/>
    <property type="evidence" value="ECO:0007669"/>
    <property type="project" value="InterPro"/>
</dbReference>
<dbReference type="PATRIC" id="fig|882800.3.peg.281"/>
<keyword evidence="2" id="KW-0238">DNA-binding</keyword>
<protein>
    <submittedName>
        <fullName evidence="5">Helix-turn-helix domain-containing protein AraC type</fullName>
    </submittedName>
</protein>
<dbReference type="InterPro" id="IPR018060">
    <property type="entry name" value="HTH_AraC"/>
</dbReference>
<dbReference type="PROSITE" id="PS01124">
    <property type="entry name" value="HTH_ARAC_FAMILY_2"/>
    <property type="match status" value="1"/>
</dbReference>
<comment type="caution">
    <text evidence="5">The sequence shown here is derived from an EMBL/GenBank/DDBJ whole genome shotgun (WGS) entry which is preliminary data.</text>
</comment>
<dbReference type="PANTHER" id="PTHR46796">
    <property type="entry name" value="HTH-TYPE TRANSCRIPTIONAL ACTIVATOR RHAS-RELATED"/>
    <property type="match status" value="1"/>
</dbReference>
<dbReference type="RefSeq" id="WP_003596428.1">
    <property type="nucleotide sequence ID" value="NZ_AGJK01000004.1"/>
</dbReference>
<reference evidence="5 6" key="1">
    <citation type="submission" date="2011-09" db="EMBL/GenBank/DDBJ databases">
        <title>The draft genome of Methylobacterium extorquens DSM 13060.</title>
        <authorList>
            <consortium name="US DOE Joint Genome Institute (JGI-PGF)"/>
            <person name="Lucas S."/>
            <person name="Han J."/>
            <person name="Lapidus A."/>
            <person name="Cheng J.-F."/>
            <person name="Goodwin L."/>
            <person name="Pitluck S."/>
            <person name="Peters L."/>
            <person name="Land M.L."/>
            <person name="Hauser L."/>
            <person name="Koskimaki J."/>
            <person name="Halonen O."/>
            <person name="Pirttila A."/>
            <person name="Frank C."/>
            <person name="Woyke T.J."/>
        </authorList>
    </citation>
    <scope>NUCLEOTIDE SEQUENCE [LARGE SCALE GENOMIC DNA]</scope>
    <source>
        <strain evidence="5 6">DSM 13060</strain>
    </source>
</reference>
<accession>H1KCD8</accession>
<evidence type="ECO:0000256" key="1">
    <source>
        <dbReference type="ARBA" id="ARBA00023015"/>
    </source>
</evidence>
<dbReference type="InterPro" id="IPR018062">
    <property type="entry name" value="HTH_AraC-typ_CS"/>
</dbReference>
<dbReference type="PROSITE" id="PS00041">
    <property type="entry name" value="HTH_ARAC_FAMILY_1"/>
    <property type="match status" value="1"/>
</dbReference>
<organism evidence="5 6">
    <name type="scientific">Methylorubrum extorquens DSM 13060</name>
    <dbReference type="NCBI Taxonomy" id="882800"/>
    <lineage>
        <taxon>Bacteria</taxon>
        <taxon>Pseudomonadati</taxon>
        <taxon>Pseudomonadota</taxon>
        <taxon>Alphaproteobacteria</taxon>
        <taxon>Hyphomicrobiales</taxon>
        <taxon>Methylobacteriaceae</taxon>
        <taxon>Methylorubrum</taxon>
    </lineage>
</organism>
<dbReference type="Pfam" id="PF14525">
    <property type="entry name" value="AraC_binding_2"/>
    <property type="match status" value="1"/>
</dbReference>
<dbReference type="SUPFAM" id="SSF46689">
    <property type="entry name" value="Homeodomain-like"/>
    <property type="match status" value="1"/>
</dbReference>
<dbReference type="Proteomes" id="UP000004382">
    <property type="component" value="Unassembled WGS sequence"/>
</dbReference>
<dbReference type="InterPro" id="IPR009057">
    <property type="entry name" value="Homeodomain-like_sf"/>
</dbReference>
<evidence type="ECO:0000313" key="5">
    <source>
        <dbReference type="EMBL" id="EHP94762.1"/>
    </source>
</evidence>
<dbReference type="AlphaFoldDB" id="H1KCD8"/>
<gene>
    <name evidence="5" type="ORF">MetexDRAFT_0300</name>
</gene>
<dbReference type="EMBL" id="AGJK01000004">
    <property type="protein sequence ID" value="EHP94762.1"/>
    <property type="molecule type" value="Genomic_DNA"/>
</dbReference>
<keyword evidence="3" id="KW-0804">Transcription</keyword>
<evidence type="ECO:0000259" key="4">
    <source>
        <dbReference type="PROSITE" id="PS01124"/>
    </source>
</evidence>
<dbReference type="PANTHER" id="PTHR46796:SF6">
    <property type="entry name" value="ARAC SUBFAMILY"/>
    <property type="match status" value="1"/>
</dbReference>
<evidence type="ECO:0000256" key="3">
    <source>
        <dbReference type="ARBA" id="ARBA00023163"/>
    </source>
</evidence>
<dbReference type="Pfam" id="PF12833">
    <property type="entry name" value="HTH_18"/>
    <property type="match status" value="1"/>
</dbReference>
<dbReference type="InterPro" id="IPR035418">
    <property type="entry name" value="AraC-bd_2"/>
</dbReference>
<name>H1KCD8_METEX</name>